<accession>A0A392S394</accession>
<dbReference type="EMBL" id="LXQA010303399">
    <property type="protein sequence ID" value="MCI42346.1"/>
    <property type="molecule type" value="Genomic_DNA"/>
</dbReference>
<sequence length="37" mass="3878">VCLVFWTGPRAGPNPFCSAQIPSARLLELLSCSDASA</sequence>
<keyword evidence="2" id="KW-1185">Reference proteome</keyword>
<dbReference type="AlphaFoldDB" id="A0A392S394"/>
<evidence type="ECO:0000313" key="1">
    <source>
        <dbReference type="EMBL" id="MCI42346.1"/>
    </source>
</evidence>
<dbReference type="Proteomes" id="UP000265520">
    <property type="component" value="Unassembled WGS sequence"/>
</dbReference>
<reference evidence="1 2" key="1">
    <citation type="journal article" date="2018" name="Front. Plant Sci.">
        <title>Red Clover (Trifolium pratense) and Zigzag Clover (T. medium) - A Picture of Genomic Similarities and Differences.</title>
        <authorList>
            <person name="Dluhosova J."/>
            <person name="Istvanek J."/>
            <person name="Nedelnik J."/>
            <person name="Repkova J."/>
        </authorList>
    </citation>
    <scope>NUCLEOTIDE SEQUENCE [LARGE SCALE GENOMIC DNA]</scope>
    <source>
        <strain evidence="2">cv. 10/8</strain>
        <tissue evidence="1">Leaf</tissue>
    </source>
</reference>
<organism evidence="1 2">
    <name type="scientific">Trifolium medium</name>
    <dbReference type="NCBI Taxonomy" id="97028"/>
    <lineage>
        <taxon>Eukaryota</taxon>
        <taxon>Viridiplantae</taxon>
        <taxon>Streptophyta</taxon>
        <taxon>Embryophyta</taxon>
        <taxon>Tracheophyta</taxon>
        <taxon>Spermatophyta</taxon>
        <taxon>Magnoliopsida</taxon>
        <taxon>eudicotyledons</taxon>
        <taxon>Gunneridae</taxon>
        <taxon>Pentapetalae</taxon>
        <taxon>rosids</taxon>
        <taxon>fabids</taxon>
        <taxon>Fabales</taxon>
        <taxon>Fabaceae</taxon>
        <taxon>Papilionoideae</taxon>
        <taxon>50 kb inversion clade</taxon>
        <taxon>NPAAA clade</taxon>
        <taxon>Hologalegina</taxon>
        <taxon>IRL clade</taxon>
        <taxon>Trifolieae</taxon>
        <taxon>Trifolium</taxon>
    </lineage>
</organism>
<comment type="caution">
    <text evidence="1">The sequence shown here is derived from an EMBL/GenBank/DDBJ whole genome shotgun (WGS) entry which is preliminary data.</text>
</comment>
<evidence type="ECO:0000313" key="2">
    <source>
        <dbReference type="Proteomes" id="UP000265520"/>
    </source>
</evidence>
<name>A0A392S394_9FABA</name>
<proteinExistence type="predicted"/>
<protein>
    <submittedName>
        <fullName evidence="1">Uncharacterized protein</fullName>
    </submittedName>
</protein>
<feature type="non-terminal residue" evidence="1">
    <location>
        <position position="1"/>
    </location>
</feature>